<gene>
    <name evidence="3" type="ORF">BWK72_03610</name>
</gene>
<dbReference type="GO" id="GO:0004175">
    <property type="term" value="F:endopeptidase activity"/>
    <property type="evidence" value="ECO:0007669"/>
    <property type="project" value="UniProtKB-ARBA"/>
</dbReference>
<dbReference type="Proteomes" id="UP000192505">
    <property type="component" value="Unassembled WGS sequence"/>
</dbReference>
<evidence type="ECO:0000256" key="1">
    <source>
        <dbReference type="SAM" id="Phobius"/>
    </source>
</evidence>
<feature type="transmembrane region" description="Helical" evidence="1">
    <location>
        <begin position="185"/>
        <end position="206"/>
    </location>
</feature>
<comment type="caution">
    <text evidence="3">The sequence shown here is derived from an EMBL/GenBank/DDBJ whole genome shotgun (WGS) entry which is preliminary data.</text>
</comment>
<name>A0A1W9KWP3_9BURK</name>
<evidence type="ECO:0000313" key="3">
    <source>
        <dbReference type="EMBL" id="OQW89070.1"/>
    </source>
</evidence>
<keyword evidence="1" id="KW-0812">Transmembrane</keyword>
<feature type="transmembrane region" description="Helical" evidence="1">
    <location>
        <begin position="21"/>
        <end position="39"/>
    </location>
</feature>
<sequence>MSSNPTYPVKVTHPLDRRAPVWGVLAMAFVLLGWGEHAATEPYTSAAFVVGYFWTELQVTALLLVATALFFPWQWLGLRAPQAAAWRHVAPLALLILVVLAVRVWAGTQVSAQARPDPATAWLLLRTTLLVGLNEEWLFRGLALAAFCHWWGWRRGWLAALLAFASLHLLNLIGDVPPVGAAFQFVNTFVMGSVFLLAAVATRSLLWPMLGHAFYDWAVLDTQRFIAAGASQVPSLLLSILALLLGLYSLWRLWHMPERVPYSH</sequence>
<evidence type="ECO:0000313" key="4">
    <source>
        <dbReference type="Proteomes" id="UP000192505"/>
    </source>
</evidence>
<feature type="transmembrane region" description="Helical" evidence="1">
    <location>
        <begin position="156"/>
        <end position="173"/>
    </location>
</feature>
<keyword evidence="1" id="KW-0472">Membrane</keyword>
<keyword evidence="1" id="KW-1133">Transmembrane helix</keyword>
<feature type="transmembrane region" description="Helical" evidence="1">
    <location>
        <begin position="226"/>
        <end position="251"/>
    </location>
</feature>
<feature type="transmembrane region" description="Helical" evidence="1">
    <location>
        <begin position="85"/>
        <end position="106"/>
    </location>
</feature>
<dbReference type="GO" id="GO:0080120">
    <property type="term" value="P:CAAX-box protein maturation"/>
    <property type="evidence" value="ECO:0007669"/>
    <property type="project" value="UniProtKB-ARBA"/>
</dbReference>
<evidence type="ECO:0000259" key="2">
    <source>
        <dbReference type="Pfam" id="PF02517"/>
    </source>
</evidence>
<feature type="domain" description="CAAX prenyl protease 2/Lysostaphin resistance protein A-like" evidence="2">
    <location>
        <begin position="120"/>
        <end position="217"/>
    </location>
</feature>
<organism evidence="3 4">
    <name type="scientific">Rhodoferax ferrireducens</name>
    <dbReference type="NCBI Taxonomy" id="192843"/>
    <lineage>
        <taxon>Bacteria</taxon>
        <taxon>Pseudomonadati</taxon>
        <taxon>Pseudomonadota</taxon>
        <taxon>Betaproteobacteria</taxon>
        <taxon>Burkholderiales</taxon>
        <taxon>Comamonadaceae</taxon>
        <taxon>Rhodoferax</taxon>
    </lineage>
</organism>
<accession>A0A1W9KWP3</accession>
<reference evidence="3 4" key="1">
    <citation type="submission" date="2017-01" db="EMBL/GenBank/DDBJ databases">
        <title>Novel large sulfur bacteria in the metagenomes of groundwater-fed chemosynthetic microbial mats in the Lake Huron basin.</title>
        <authorList>
            <person name="Sharrar A.M."/>
            <person name="Flood B.E."/>
            <person name="Bailey J.V."/>
            <person name="Jones D.S."/>
            <person name="Biddanda B."/>
            <person name="Ruberg S.A."/>
            <person name="Marcus D.N."/>
            <person name="Dick G.J."/>
        </authorList>
    </citation>
    <scope>NUCLEOTIDE SEQUENCE [LARGE SCALE GENOMIC DNA]</scope>
    <source>
        <strain evidence="3">A7</strain>
    </source>
</reference>
<dbReference type="InterPro" id="IPR003675">
    <property type="entry name" value="Rce1/LyrA-like_dom"/>
</dbReference>
<proteinExistence type="predicted"/>
<dbReference type="Pfam" id="PF02517">
    <property type="entry name" value="Rce1-like"/>
    <property type="match status" value="1"/>
</dbReference>
<protein>
    <recommendedName>
        <fullName evidence="2">CAAX prenyl protease 2/Lysostaphin resistance protein A-like domain-containing protein</fullName>
    </recommendedName>
</protein>
<feature type="transmembrane region" description="Helical" evidence="1">
    <location>
        <begin position="51"/>
        <end position="73"/>
    </location>
</feature>
<dbReference type="EMBL" id="MTEI01000002">
    <property type="protein sequence ID" value="OQW89070.1"/>
    <property type="molecule type" value="Genomic_DNA"/>
</dbReference>
<dbReference type="AlphaFoldDB" id="A0A1W9KWP3"/>